<proteinExistence type="predicted"/>
<reference evidence="1" key="1">
    <citation type="submission" date="2018-04" db="EMBL/GenBank/DDBJ databases">
        <title>Whole genome sequencing of Hypsizygus marmoreus.</title>
        <authorList>
            <person name="Choi I.-G."/>
            <person name="Min B."/>
            <person name="Kim J.-G."/>
            <person name="Kim S."/>
            <person name="Oh Y.-L."/>
            <person name="Kong W.-S."/>
            <person name="Park H."/>
            <person name="Jeong J."/>
            <person name="Song E.-S."/>
        </authorList>
    </citation>
    <scope>NUCLEOTIDE SEQUENCE [LARGE SCALE GENOMIC DNA]</scope>
    <source>
        <strain evidence="1">51987-8</strain>
    </source>
</reference>
<accession>A0A369J3L7</accession>
<name>A0A369J3L7_HYPMA</name>
<dbReference type="EMBL" id="LUEZ02000184">
    <property type="protein sequence ID" value="RDB15237.1"/>
    <property type="molecule type" value="Genomic_DNA"/>
</dbReference>
<dbReference type="Proteomes" id="UP000076154">
    <property type="component" value="Unassembled WGS sequence"/>
</dbReference>
<evidence type="ECO:0000313" key="1">
    <source>
        <dbReference type="EMBL" id="RDB15237.1"/>
    </source>
</evidence>
<dbReference type="AlphaFoldDB" id="A0A369J3L7"/>
<evidence type="ECO:0000313" key="2">
    <source>
        <dbReference type="Proteomes" id="UP000076154"/>
    </source>
</evidence>
<sequence>MATIACGYIVQQEYMKNLLMNPGYDDYSVKDFAFMADMWWRLELTAEQRAQTPPIKVYARDIASATASCVFFILTRRTTIRTPEQADELLCELESDRIKKRKFVEVFGRGFQESEMVFSMKQWKSFKP</sequence>
<organism evidence="1 2">
    <name type="scientific">Hypsizygus marmoreus</name>
    <name type="common">White beech mushroom</name>
    <name type="synonym">Agaricus marmoreus</name>
    <dbReference type="NCBI Taxonomy" id="39966"/>
    <lineage>
        <taxon>Eukaryota</taxon>
        <taxon>Fungi</taxon>
        <taxon>Dikarya</taxon>
        <taxon>Basidiomycota</taxon>
        <taxon>Agaricomycotina</taxon>
        <taxon>Agaricomycetes</taxon>
        <taxon>Agaricomycetidae</taxon>
        <taxon>Agaricales</taxon>
        <taxon>Tricholomatineae</taxon>
        <taxon>Lyophyllaceae</taxon>
        <taxon>Hypsizygus</taxon>
    </lineage>
</organism>
<keyword evidence="2" id="KW-1185">Reference proteome</keyword>
<dbReference type="InParanoid" id="A0A369J3L7"/>
<comment type="caution">
    <text evidence="1">The sequence shown here is derived from an EMBL/GenBank/DDBJ whole genome shotgun (WGS) entry which is preliminary data.</text>
</comment>
<dbReference type="OrthoDB" id="2848029at2759"/>
<protein>
    <submittedName>
        <fullName evidence="1">Uncharacterized protein</fullName>
    </submittedName>
</protein>
<gene>
    <name evidence="1" type="ORF">Hypma_004740</name>
</gene>